<evidence type="ECO:0000256" key="6">
    <source>
        <dbReference type="ARBA" id="ARBA00047984"/>
    </source>
</evidence>
<dbReference type="Pfam" id="PF04408">
    <property type="entry name" value="WHD_HA2"/>
    <property type="match status" value="1"/>
</dbReference>
<dbReference type="AlphaFoldDB" id="A0A072UQ74"/>
<dbReference type="GO" id="GO:0005730">
    <property type="term" value="C:nucleolus"/>
    <property type="evidence" value="ECO:0000318"/>
    <property type="project" value="GO_Central"/>
</dbReference>
<dbReference type="InterPro" id="IPR007502">
    <property type="entry name" value="Helicase-assoc_dom"/>
</dbReference>
<evidence type="ECO:0000256" key="4">
    <source>
        <dbReference type="ARBA" id="ARBA00022806"/>
    </source>
</evidence>
<dbReference type="Proteomes" id="UP000002051">
    <property type="component" value="Chromosome 4"/>
</dbReference>
<evidence type="ECO:0000313" key="8">
    <source>
        <dbReference type="EMBL" id="KEH31496.1"/>
    </source>
</evidence>
<evidence type="ECO:0000313" key="9">
    <source>
        <dbReference type="EnsemblPlants" id="KEH31496"/>
    </source>
</evidence>
<reference evidence="9" key="3">
    <citation type="submission" date="2015-04" db="UniProtKB">
        <authorList>
            <consortium name="EnsemblPlants"/>
        </authorList>
    </citation>
    <scope>IDENTIFICATION</scope>
    <source>
        <strain evidence="9">cv. Jemalong A17</strain>
    </source>
</reference>
<dbReference type="CDD" id="cd18791">
    <property type="entry name" value="SF2_C_RHA"/>
    <property type="match status" value="1"/>
</dbReference>
<dbReference type="GO" id="GO:0016787">
    <property type="term" value="F:hydrolase activity"/>
    <property type="evidence" value="ECO:0007669"/>
    <property type="project" value="UniProtKB-KW"/>
</dbReference>
<dbReference type="GO" id="GO:0004386">
    <property type="term" value="F:helicase activity"/>
    <property type="evidence" value="ECO:0000318"/>
    <property type="project" value="GO_Central"/>
</dbReference>
<evidence type="ECO:0000256" key="3">
    <source>
        <dbReference type="ARBA" id="ARBA00022801"/>
    </source>
</evidence>
<comment type="catalytic activity">
    <reaction evidence="6">
        <text>ATP + H2O = ADP + phosphate + H(+)</text>
        <dbReference type="Rhea" id="RHEA:13065"/>
        <dbReference type="ChEBI" id="CHEBI:15377"/>
        <dbReference type="ChEBI" id="CHEBI:15378"/>
        <dbReference type="ChEBI" id="CHEBI:30616"/>
        <dbReference type="ChEBI" id="CHEBI:43474"/>
        <dbReference type="ChEBI" id="CHEBI:456216"/>
        <dbReference type="EC" id="3.6.4.13"/>
    </reaction>
</comment>
<dbReference type="GO" id="GO:0003724">
    <property type="term" value="F:RNA helicase activity"/>
    <property type="evidence" value="ECO:0007669"/>
    <property type="project" value="UniProtKB-EC"/>
</dbReference>
<dbReference type="Pfam" id="PF21010">
    <property type="entry name" value="HA2_C"/>
    <property type="match status" value="1"/>
</dbReference>
<keyword evidence="3" id="KW-0378">Hydrolase</keyword>
<reference evidence="8 10" key="2">
    <citation type="journal article" date="2014" name="BMC Genomics">
        <title>An improved genome release (version Mt4.0) for the model legume Medicago truncatula.</title>
        <authorList>
            <person name="Tang H."/>
            <person name="Krishnakumar V."/>
            <person name="Bidwell S."/>
            <person name="Rosen B."/>
            <person name="Chan A."/>
            <person name="Zhou S."/>
            <person name="Gentzbittel L."/>
            <person name="Childs K.L."/>
            <person name="Yandell M."/>
            <person name="Gundlach H."/>
            <person name="Mayer K.F."/>
            <person name="Schwartz D.C."/>
            <person name="Town C.D."/>
        </authorList>
    </citation>
    <scope>GENOME REANNOTATION</scope>
    <source>
        <strain evidence="8">A17</strain>
        <strain evidence="9 10">cv. Jemalong A17</strain>
    </source>
</reference>
<dbReference type="HOGENOM" id="CLU_001832_5_11_1"/>
<dbReference type="EMBL" id="CM001220">
    <property type="protein sequence ID" value="KEH31496.1"/>
    <property type="molecule type" value="Genomic_DNA"/>
</dbReference>
<keyword evidence="2" id="KW-0547">Nucleotide-binding</keyword>
<dbReference type="Gene3D" id="3.40.50.300">
    <property type="entry name" value="P-loop containing nucleotide triphosphate hydrolases"/>
    <property type="match status" value="2"/>
</dbReference>
<dbReference type="InterPro" id="IPR048333">
    <property type="entry name" value="HA2_WH"/>
</dbReference>
<dbReference type="PROSITE" id="PS51194">
    <property type="entry name" value="HELICASE_CTER"/>
    <property type="match status" value="1"/>
</dbReference>
<gene>
    <name evidence="8" type="ordered locus">MTR_4g094992</name>
</gene>
<name>A0A072UQ74_MEDTR</name>
<dbReference type="GO" id="GO:0003725">
    <property type="term" value="F:double-stranded RNA binding"/>
    <property type="evidence" value="ECO:0000318"/>
    <property type="project" value="GO_Central"/>
</dbReference>
<dbReference type="InterPro" id="IPR011709">
    <property type="entry name" value="DEAD-box_helicase_OB_fold"/>
</dbReference>
<sequence>MLLDKDNGQNGSSLRKDHRKKSSPLKLIIMSASLDARTFSEYFGGAKAVHIQGRQFPVDIFYTRHPKTDYVDAALITIFQVHQDEAPGDILVFLTGQEEIDAVERLIKERLSKLPQEYQRLQVVPIYAALPSEQQMRAFAPAPSGFHKVILATNIAETSITIPGIKYVIDPGLVKARSYDPGKGMESLIVFDFARRVVQIDYLHFGNSGRAGREGPGKCFRLYPENEFEKLEDSTMPEIKRCNLSNVILQLKALGVDDILGFDFIEKPSRTAIVKSLEQLFLLGALTDDCQLSDPVGLQMARLPLDPVYAKALILASQFNCLEEMLIAVAMLSAESIFYFPRDKYEEARTAAKSFASPEGDHITLINVFRAATDLLEKRTIEINKMKNEKDFRKWCKENFINSRSLRHARDIHRQIQGHVQQMGLKLASCGEDMLQFRRCLVASFFLNAAVKQPDGTYRALASGQVVQIHPSSVLFRKKPECIIFNELIQTNNKYVRDLTRVDNLWLTELAPQFYAMQN</sequence>
<dbReference type="SMART" id="SM00847">
    <property type="entry name" value="HA2"/>
    <property type="match status" value="1"/>
</dbReference>
<dbReference type="EC" id="3.6.4.13" evidence="1"/>
<dbReference type="SMART" id="SM00490">
    <property type="entry name" value="HELICc"/>
    <property type="match status" value="1"/>
</dbReference>
<organism evidence="8 10">
    <name type="scientific">Medicago truncatula</name>
    <name type="common">Barrel medic</name>
    <name type="synonym">Medicago tribuloides</name>
    <dbReference type="NCBI Taxonomy" id="3880"/>
    <lineage>
        <taxon>Eukaryota</taxon>
        <taxon>Viridiplantae</taxon>
        <taxon>Streptophyta</taxon>
        <taxon>Embryophyta</taxon>
        <taxon>Tracheophyta</taxon>
        <taxon>Spermatophyta</taxon>
        <taxon>Magnoliopsida</taxon>
        <taxon>eudicotyledons</taxon>
        <taxon>Gunneridae</taxon>
        <taxon>Pentapetalae</taxon>
        <taxon>rosids</taxon>
        <taxon>fabids</taxon>
        <taxon>Fabales</taxon>
        <taxon>Fabaceae</taxon>
        <taxon>Papilionoideae</taxon>
        <taxon>50 kb inversion clade</taxon>
        <taxon>NPAAA clade</taxon>
        <taxon>Hologalegina</taxon>
        <taxon>IRL clade</taxon>
        <taxon>Trifolieae</taxon>
        <taxon>Medicago</taxon>
    </lineage>
</organism>
<dbReference type="GO" id="GO:0005524">
    <property type="term" value="F:ATP binding"/>
    <property type="evidence" value="ECO:0007669"/>
    <property type="project" value="UniProtKB-KW"/>
</dbReference>
<keyword evidence="4 8" id="KW-0347">Helicase</keyword>
<dbReference type="PANTHER" id="PTHR18934">
    <property type="entry name" value="ATP-DEPENDENT RNA HELICASE"/>
    <property type="match status" value="1"/>
</dbReference>
<evidence type="ECO:0000313" key="10">
    <source>
        <dbReference type="Proteomes" id="UP000002051"/>
    </source>
</evidence>
<dbReference type="Pfam" id="PF07717">
    <property type="entry name" value="OB_NTP_bind"/>
    <property type="match status" value="1"/>
</dbReference>
<dbReference type="STRING" id="3880.A0A072UQ74"/>
<dbReference type="SUPFAM" id="SSF52540">
    <property type="entry name" value="P-loop containing nucleoside triphosphate hydrolases"/>
    <property type="match status" value="1"/>
</dbReference>
<dbReference type="PANTHER" id="PTHR18934:SF118">
    <property type="entry name" value="ATP-DEPENDENT RNA HELICASE DHX33"/>
    <property type="match status" value="1"/>
</dbReference>
<keyword evidence="10" id="KW-1185">Reference proteome</keyword>
<evidence type="ECO:0000256" key="5">
    <source>
        <dbReference type="ARBA" id="ARBA00022840"/>
    </source>
</evidence>
<proteinExistence type="predicted"/>
<evidence type="ECO:0000256" key="2">
    <source>
        <dbReference type="ARBA" id="ARBA00022741"/>
    </source>
</evidence>
<protein>
    <recommendedName>
        <fullName evidence="1">RNA helicase</fullName>
        <ecNumber evidence="1">3.6.4.13</ecNumber>
    </recommendedName>
</protein>
<feature type="domain" description="Helicase C-terminal" evidence="7">
    <location>
        <begin position="74"/>
        <end position="255"/>
    </location>
</feature>
<dbReference type="GO" id="GO:0045943">
    <property type="term" value="P:positive regulation of transcription by RNA polymerase I"/>
    <property type="evidence" value="ECO:0000318"/>
    <property type="project" value="GO_Central"/>
</dbReference>
<evidence type="ECO:0000259" key="7">
    <source>
        <dbReference type="PROSITE" id="PS51194"/>
    </source>
</evidence>
<dbReference type="FunFam" id="3.40.50.300:FF:000145">
    <property type="entry name" value="probable ATP-dependent RNA helicase DHX40"/>
    <property type="match status" value="1"/>
</dbReference>
<reference evidence="8 10" key="1">
    <citation type="journal article" date="2011" name="Nature">
        <title>The Medicago genome provides insight into the evolution of rhizobial symbioses.</title>
        <authorList>
            <person name="Young N.D."/>
            <person name="Debelle F."/>
            <person name="Oldroyd G.E."/>
            <person name="Geurts R."/>
            <person name="Cannon S.B."/>
            <person name="Udvardi M.K."/>
            <person name="Benedito V.A."/>
            <person name="Mayer K.F."/>
            <person name="Gouzy J."/>
            <person name="Schoof H."/>
            <person name="Van de Peer Y."/>
            <person name="Proost S."/>
            <person name="Cook D.R."/>
            <person name="Meyers B.C."/>
            <person name="Spannagl M."/>
            <person name="Cheung F."/>
            <person name="De Mita S."/>
            <person name="Krishnakumar V."/>
            <person name="Gundlach H."/>
            <person name="Zhou S."/>
            <person name="Mudge J."/>
            <person name="Bharti A.K."/>
            <person name="Murray J.D."/>
            <person name="Naoumkina M.A."/>
            <person name="Rosen B."/>
            <person name="Silverstein K.A."/>
            <person name="Tang H."/>
            <person name="Rombauts S."/>
            <person name="Zhao P.X."/>
            <person name="Zhou P."/>
            <person name="Barbe V."/>
            <person name="Bardou P."/>
            <person name="Bechner M."/>
            <person name="Bellec A."/>
            <person name="Berger A."/>
            <person name="Berges H."/>
            <person name="Bidwell S."/>
            <person name="Bisseling T."/>
            <person name="Choisne N."/>
            <person name="Couloux A."/>
            <person name="Denny R."/>
            <person name="Deshpande S."/>
            <person name="Dai X."/>
            <person name="Doyle J.J."/>
            <person name="Dudez A.M."/>
            <person name="Farmer A.D."/>
            <person name="Fouteau S."/>
            <person name="Franken C."/>
            <person name="Gibelin C."/>
            <person name="Gish J."/>
            <person name="Goldstein S."/>
            <person name="Gonzalez A.J."/>
            <person name="Green P.J."/>
            <person name="Hallab A."/>
            <person name="Hartog M."/>
            <person name="Hua A."/>
            <person name="Humphray S.J."/>
            <person name="Jeong D.H."/>
            <person name="Jing Y."/>
            <person name="Jocker A."/>
            <person name="Kenton S.M."/>
            <person name="Kim D.J."/>
            <person name="Klee K."/>
            <person name="Lai H."/>
            <person name="Lang C."/>
            <person name="Lin S."/>
            <person name="Macmil S.L."/>
            <person name="Magdelenat G."/>
            <person name="Matthews L."/>
            <person name="McCorrison J."/>
            <person name="Monaghan E.L."/>
            <person name="Mun J.H."/>
            <person name="Najar F.Z."/>
            <person name="Nicholson C."/>
            <person name="Noirot C."/>
            <person name="O'Bleness M."/>
            <person name="Paule C.R."/>
            <person name="Poulain J."/>
            <person name="Prion F."/>
            <person name="Qin B."/>
            <person name="Qu C."/>
            <person name="Retzel E.F."/>
            <person name="Riddle C."/>
            <person name="Sallet E."/>
            <person name="Samain S."/>
            <person name="Samson N."/>
            <person name="Sanders I."/>
            <person name="Saurat O."/>
            <person name="Scarpelli C."/>
            <person name="Schiex T."/>
            <person name="Segurens B."/>
            <person name="Severin A.J."/>
            <person name="Sherrier D.J."/>
            <person name="Shi R."/>
            <person name="Sims S."/>
            <person name="Singer S.R."/>
            <person name="Sinharoy S."/>
            <person name="Sterck L."/>
            <person name="Viollet A."/>
            <person name="Wang B.B."/>
            <person name="Wang K."/>
            <person name="Wang M."/>
            <person name="Wang X."/>
            <person name="Warfsmann J."/>
            <person name="Weissenbach J."/>
            <person name="White D.D."/>
            <person name="White J.D."/>
            <person name="Wiley G.B."/>
            <person name="Wincker P."/>
            <person name="Xing Y."/>
            <person name="Yang L."/>
            <person name="Yao Z."/>
            <person name="Ying F."/>
            <person name="Zhai J."/>
            <person name="Zhou L."/>
            <person name="Zuber A."/>
            <person name="Denarie J."/>
            <person name="Dixon R.A."/>
            <person name="May G.D."/>
            <person name="Schwartz D.C."/>
            <person name="Rogers J."/>
            <person name="Quetier F."/>
            <person name="Town C.D."/>
            <person name="Roe B.A."/>
        </authorList>
    </citation>
    <scope>NUCLEOTIDE SEQUENCE [LARGE SCALE GENOMIC DNA]</scope>
    <source>
        <strain evidence="8">A17</strain>
        <strain evidence="9 10">cv. Jemalong A17</strain>
    </source>
</reference>
<dbReference type="Gene3D" id="1.20.120.1080">
    <property type="match status" value="1"/>
</dbReference>
<evidence type="ECO:0000256" key="1">
    <source>
        <dbReference type="ARBA" id="ARBA00012552"/>
    </source>
</evidence>
<dbReference type="InterPro" id="IPR001650">
    <property type="entry name" value="Helicase_C-like"/>
</dbReference>
<dbReference type="Pfam" id="PF00271">
    <property type="entry name" value="Helicase_C"/>
    <property type="match status" value="1"/>
</dbReference>
<dbReference type="InterPro" id="IPR027417">
    <property type="entry name" value="P-loop_NTPase"/>
</dbReference>
<dbReference type="EnsemblPlants" id="KEH31496">
    <property type="protein sequence ID" value="KEH31496"/>
    <property type="gene ID" value="MTR_4g094992"/>
</dbReference>
<keyword evidence="5" id="KW-0067">ATP-binding</keyword>
<accession>A0A072UQ74</accession>